<evidence type="ECO:0000313" key="3">
    <source>
        <dbReference type="EMBL" id="GGC30071.1"/>
    </source>
</evidence>
<accession>A0ABQ1LUY9</accession>
<dbReference type="Gene3D" id="3.40.50.2000">
    <property type="entry name" value="Glycogen Phosphorylase B"/>
    <property type="match status" value="2"/>
</dbReference>
<comment type="caution">
    <text evidence="3">The sequence shown here is derived from an EMBL/GenBank/DDBJ whole genome shotgun (WGS) entry which is preliminary data.</text>
</comment>
<dbReference type="InterPro" id="IPR028098">
    <property type="entry name" value="Glyco_trans_4-like_N"/>
</dbReference>
<sequence>MIAKRLNILFIVPDFPLISETFIVNQIIYLLDNGHNVKLLAYNQPNHPINRKVAEYRLIEKTTFLGIPRSPTKKIAKFCKLFFQQRGASAFKSFNIFRFKFSVLTLSPFFKYVALKDVDDNYDIVHAHFGFASELFFDGSFFGFFGTSKLVVTFHGYDMHPGDIAKNRKRYKRLFQHNTLITVNNEYGKALLAKINPNYKNIKLLPVGLDTEYYKPIATKDQQQEVTVLFCGRLIALKGCLLVVEIANALVNQGSRKNMRFNIIGEGEEFDRIEKLIANYNLNGYVSLLGMKTQDEVIHSMKHSDIFILPGITEESGRAETQGLVIQEAQAMELPVIVSDAGGMKYGVLDGITGFVIQENNINKFCDSIALLADNPDLRLKMGCAGREYVKQHFDSQVLGRNLEGYYYKLLAEEDH</sequence>
<dbReference type="EMBL" id="BMIK01000006">
    <property type="protein sequence ID" value="GGC30071.1"/>
    <property type="molecule type" value="Genomic_DNA"/>
</dbReference>
<organism evidence="3 4">
    <name type="scientific">Parapedobacter defluvii</name>
    <dbReference type="NCBI Taxonomy" id="2045106"/>
    <lineage>
        <taxon>Bacteria</taxon>
        <taxon>Pseudomonadati</taxon>
        <taxon>Bacteroidota</taxon>
        <taxon>Sphingobacteriia</taxon>
        <taxon>Sphingobacteriales</taxon>
        <taxon>Sphingobacteriaceae</taxon>
        <taxon>Parapedobacter</taxon>
    </lineage>
</organism>
<dbReference type="InterPro" id="IPR001296">
    <property type="entry name" value="Glyco_trans_1"/>
</dbReference>
<evidence type="ECO:0000313" key="4">
    <source>
        <dbReference type="Proteomes" id="UP000597338"/>
    </source>
</evidence>
<keyword evidence="4" id="KW-1185">Reference proteome</keyword>
<evidence type="ECO:0000259" key="1">
    <source>
        <dbReference type="Pfam" id="PF00534"/>
    </source>
</evidence>
<evidence type="ECO:0008006" key="5">
    <source>
        <dbReference type="Google" id="ProtNLM"/>
    </source>
</evidence>
<dbReference type="SUPFAM" id="SSF53756">
    <property type="entry name" value="UDP-Glycosyltransferase/glycogen phosphorylase"/>
    <property type="match status" value="1"/>
</dbReference>
<dbReference type="RefSeq" id="WP_188750700.1">
    <property type="nucleotide sequence ID" value="NZ_BMIK01000006.1"/>
</dbReference>
<name>A0ABQ1LUY9_9SPHI</name>
<proteinExistence type="predicted"/>
<reference evidence="4" key="1">
    <citation type="journal article" date="2019" name="Int. J. Syst. Evol. Microbiol.">
        <title>The Global Catalogue of Microorganisms (GCM) 10K type strain sequencing project: providing services to taxonomists for standard genome sequencing and annotation.</title>
        <authorList>
            <consortium name="The Broad Institute Genomics Platform"/>
            <consortium name="The Broad Institute Genome Sequencing Center for Infectious Disease"/>
            <person name="Wu L."/>
            <person name="Ma J."/>
        </authorList>
    </citation>
    <scope>NUCLEOTIDE SEQUENCE [LARGE SCALE GENOMIC DNA]</scope>
    <source>
        <strain evidence="4">CGMCC 1.15342</strain>
    </source>
</reference>
<feature type="domain" description="Glycosyltransferase subfamily 4-like N-terminal" evidence="2">
    <location>
        <begin position="20"/>
        <end position="212"/>
    </location>
</feature>
<dbReference type="PANTHER" id="PTHR45947">
    <property type="entry name" value="SULFOQUINOVOSYL TRANSFERASE SQD2"/>
    <property type="match status" value="1"/>
</dbReference>
<dbReference type="InterPro" id="IPR050194">
    <property type="entry name" value="Glycosyltransferase_grp1"/>
</dbReference>
<feature type="domain" description="Glycosyl transferase family 1" evidence="1">
    <location>
        <begin position="223"/>
        <end position="388"/>
    </location>
</feature>
<dbReference type="Pfam" id="PF13439">
    <property type="entry name" value="Glyco_transf_4"/>
    <property type="match status" value="1"/>
</dbReference>
<evidence type="ECO:0000259" key="2">
    <source>
        <dbReference type="Pfam" id="PF13439"/>
    </source>
</evidence>
<dbReference type="Pfam" id="PF00534">
    <property type="entry name" value="Glycos_transf_1"/>
    <property type="match status" value="1"/>
</dbReference>
<protein>
    <recommendedName>
        <fullName evidence="5">Colanic acid/amylovoran biosynthesis glycosyltransferase</fullName>
    </recommendedName>
</protein>
<dbReference type="PANTHER" id="PTHR45947:SF3">
    <property type="entry name" value="SULFOQUINOVOSYL TRANSFERASE SQD2"/>
    <property type="match status" value="1"/>
</dbReference>
<dbReference type="Proteomes" id="UP000597338">
    <property type="component" value="Unassembled WGS sequence"/>
</dbReference>
<gene>
    <name evidence="3" type="ORF">GCM10011386_22630</name>
</gene>